<dbReference type="AlphaFoldDB" id="A0A0G4Q011"/>
<organism evidence="2 3">
    <name type="scientific">Proteus penneri</name>
    <dbReference type="NCBI Taxonomy" id="102862"/>
    <lineage>
        <taxon>Bacteria</taxon>
        <taxon>Pseudomonadati</taxon>
        <taxon>Pseudomonadota</taxon>
        <taxon>Gammaproteobacteria</taxon>
        <taxon>Enterobacterales</taxon>
        <taxon>Morganellaceae</taxon>
        <taxon>Proteus</taxon>
    </lineage>
</organism>
<evidence type="ECO:0000256" key="1">
    <source>
        <dbReference type="SAM" id="SignalP"/>
    </source>
</evidence>
<sequence precursor="true">MLVRSLFFAFSLLTPAAFATDTLSHNIEYYSNVTLTDFNSGKIEDGRYFCVKAMNHGGEVIACAVSNKSDWASSYEHFFQQAHYYYTTGKSFRLYVQPNVWTHPKFTRVYSNKAIAGFASCHNSRCMGPTKDN</sequence>
<dbReference type="Proteomes" id="UP000183920">
    <property type="component" value="Unassembled WGS sequence"/>
</dbReference>
<dbReference type="SUPFAM" id="SSF50203">
    <property type="entry name" value="Bacterial enterotoxins"/>
    <property type="match status" value="1"/>
</dbReference>
<dbReference type="Gene3D" id="2.40.50.110">
    <property type="match status" value="1"/>
</dbReference>
<proteinExistence type="predicted"/>
<evidence type="ECO:0000313" key="2">
    <source>
        <dbReference type="EMBL" id="CRL59001.1"/>
    </source>
</evidence>
<dbReference type="InterPro" id="IPR008992">
    <property type="entry name" value="Enterotoxin"/>
</dbReference>
<feature type="chain" id="PRO_5005196076" evidence="1">
    <location>
        <begin position="20"/>
        <end position="133"/>
    </location>
</feature>
<accession>A0A0G4Q011</accession>
<gene>
    <name evidence="2" type="ORF">BN1804_00172</name>
</gene>
<feature type="signal peptide" evidence="1">
    <location>
        <begin position="1"/>
        <end position="19"/>
    </location>
</feature>
<dbReference type="RefSeq" id="WP_072062617.1">
    <property type="nucleotide sequence ID" value="NZ_CVRY01000001.1"/>
</dbReference>
<protein>
    <submittedName>
        <fullName evidence="2">Uncharacterized protein</fullName>
    </submittedName>
</protein>
<reference evidence="3" key="1">
    <citation type="submission" date="2015-06" db="EMBL/GenBank/DDBJ databases">
        <authorList>
            <person name="Urmite Genomes"/>
        </authorList>
    </citation>
    <scope>NUCLEOTIDE SEQUENCE [LARGE SCALE GENOMIC DNA]</scope>
    <source>
        <strain evidence="3">CSUR P1867</strain>
    </source>
</reference>
<evidence type="ECO:0000313" key="3">
    <source>
        <dbReference type="Proteomes" id="UP000183920"/>
    </source>
</evidence>
<dbReference type="EMBL" id="CVRY01000001">
    <property type="protein sequence ID" value="CRL59001.1"/>
    <property type="molecule type" value="Genomic_DNA"/>
</dbReference>
<keyword evidence="1" id="KW-0732">Signal</keyword>
<dbReference type="NCBIfam" id="NF038397">
    <property type="entry name" value="AB5_pltB_like"/>
    <property type="match status" value="1"/>
</dbReference>
<name>A0A0G4Q011_9GAMM</name>